<name>A0ABW7ZVX2_9ACTN</name>
<evidence type="ECO:0000313" key="1">
    <source>
        <dbReference type="EMBL" id="MFI7438691.1"/>
    </source>
</evidence>
<dbReference type="RefSeq" id="WP_397018215.1">
    <property type="nucleotide sequence ID" value="NZ_JBITMB010000001.1"/>
</dbReference>
<reference evidence="1 2" key="1">
    <citation type="submission" date="2024-10" db="EMBL/GenBank/DDBJ databases">
        <title>The Natural Products Discovery Center: Release of the First 8490 Sequenced Strains for Exploring Actinobacteria Biosynthetic Diversity.</title>
        <authorList>
            <person name="Kalkreuter E."/>
            <person name="Kautsar S.A."/>
            <person name="Yang D."/>
            <person name="Bader C.D."/>
            <person name="Teijaro C.N."/>
            <person name="Fluegel L."/>
            <person name="Davis C.M."/>
            <person name="Simpson J.R."/>
            <person name="Lauterbach L."/>
            <person name="Steele A.D."/>
            <person name="Gui C."/>
            <person name="Meng S."/>
            <person name="Li G."/>
            <person name="Viehrig K."/>
            <person name="Ye F."/>
            <person name="Su P."/>
            <person name="Kiefer A.F."/>
            <person name="Nichols A."/>
            <person name="Cepeda A.J."/>
            <person name="Yan W."/>
            <person name="Fan B."/>
            <person name="Jiang Y."/>
            <person name="Adhikari A."/>
            <person name="Zheng C.-J."/>
            <person name="Schuster L."/>
            <person name="Cowan T.M."/>
            <person name="Smanski M.J."/>
            <person name="Chevrette M.G."/>
            <person name="De Carvalho L.P.S."/>
            <person name="Shen B."/>
        </authorList>
    </citation>
    <scope>NUCLEOTIDE SEQUENCE [LARGE SCALE GENOMIC DNA]</scope>
    <source>
        <strain evidence="1 2">NPDC049503</strain>
    </source>
</reference>
<organism evidence="1 2">
    <name type="scientific">Nonomuraea indica</name>
    <dbReference type="NCBI Taxonomy" id="1581193"/>
    <lineage>
        <taxon>Bacteria</taxon>
        <taxon>Bacillati</taxon>
        <taxon>Actinomycetota</taxon>
        <taxon>Actinomycetes</taxon>
        <taxon>Streptosporangiales</taxon>
        <taxon>Streptosporangiaceae</taxon>
        <taxon>Nonomuraea</taxon>
    </lineage>
</organism>
<protein>
    <submittedName>
        <fullName evidence="1">Uncharacterized protein</fullName>
    </submittedName>
</protein>
<gene>
    <name evidence="1" type="ORF">ACIBP5_01850</name>
</gene>
<comment type="caution">
    <text evidence="1">The sequence shown here is derived from an EMBL/GenBank/DDBJ whole genome shotgun (WGS) entry which is preliminary data.</text>
</comment>
<sequence>MRLEPYTYVTLSMPHADHRSRLTVSFHTDEVHVRARVIDERRPYLAFSTPEANVSISTTGGGPVTDADLTLARDIYAAAAQYLADCERLHTRPATDQTAA</sequence>
<dbReference type="EMBL" id="JBITMB010000001">
    <property type="protein sequence ID" value="MFI7438691.1"/>
    <property type="molecule type" value="Genomic_DNA"/>
</dbReference>
<accession>A0ABW7ZVX2</accession>
<proteinExistence type="predicted"/>
<dbReference type="Proteomes" id="UP001612928">
    <property type="component" value="Unassembled WGS sequence"/>
</dbReference>
<keyword evidence="2" id="KW-1185">Reference proteome</keyword>
<evidence type="ECO:0000313" key="2">
    <source>
        <dbReference type="Proteomes" id="UP001612928"/>
    </source>
</evidence>